<dbReference type="InterPro" id="IPR008978">
    <property type="entry name" value="HSP20-like_chaperone"/>
</dbReference>
<dbReference type="CDD" id="cd06464">
    <property type="entry name" value="ACD_sHsps-like"/>
    <property type="match status" value="1"/>
</dbReference>
<dbReference type="PROSITE" id="PS01031">
    <property type="entry name" value="SHSP"/>
    <property type="match status" value="1"/>
</dbReference>
<evidence type="ECO:0000313" key="5">
    <source>
        <dbReference type="Proteomes" id="UP000003586"/>
    </source>
</evidence>
<dbReference type="Gene3D" id="2.60.40.790">
    <property type="match status" value="1"/>
</dbReference>
<evidence type="ECO:0000256" key="2">
    <source>
        <dbReference type="RuleBase" id="RU003616"/>
    </source>
</evidence>
<dbReference type="OrthoDB" id="670468at2"/>
<name>W0EWJ7_9BACT</name>
<organism evidence="4 5">
    <name type="scientific">Niabella soli DSM 19437</name>
    <dbReference type="NCBI Taxonomy" id="929713"/>
    <lineage>
        <taxon>Bacteria</taxon>
        <taxon>Pseudomonadati</taxon>
        <taxon>Bacteroidota</taxon>
        <taxon>Chitinophagia</taxon>
        <taxon>Chitinophagales</taxon>
        <taxon>Chitinophagaceae</taxon>
        <taxon>Niabella</taxon>
    </lineage>
</organism>
<dbReference type="AlphaFoldDB" id="W0EWJ7"/>
<evidence type="ECO:0000259" key="3">
    <source>
        <dbReference type="PROSITE" id="PS01031"/>
    </source>
</evidence>
<comment type="similarity">
    <text evidence="1 2">Belongs to the small heat shock protein (HSP20) family.</text>
</comment>
<dbReference type="HOGENOM" id="CLU_046737_8_7_10"/>
<protein>
    <submittedName>
        <fullName evidence="4">Heat shock protein Hsp20</fullName>
    </submittedName>
</protein>
<dbReference type="Pfam" id="PF00011">
    <property type="entry name" value="HSP20"/>
    <property type="match status" value="1"/>
</dbReference>
<feature type="domain" description="SHSP" evidence="3">
    <location>
        <begin position="41"/>
        <end position="151"/>
    </location>
</feature>
<gene>
    <name evidence="4" type="ORF">NIASO_08275</name>
</gene>
<evidence type="ECO:0000256" key="1">
    <source>
        <dbReference type="PROSITE-ProRule" id="PRU00285"/>
    </source>
</evidence>
<dbReference type="SUPFAM" id="SSF49764">
    <property type="entry name" value="HSP20-like chaperones"/>
    <property type="match status" value="1"/>
</dbReference>
<keyword evidence="5" id="KW-1185">Reference proteome</keyword>
<keyword evidence="4" id="KW-0346">Stress response</keyword>
<sequence length="151" mass="17255">MYTNQPINESAQSPFGKHFKQCGGFWGRKFSEGNPWGHKLHQFMNNRKAVNIEETDAAYIVALYAAGLKKEHFKISIHDEVLTIRYALNEPGNDARYIYQEHQAGPFERSFKLNNKVLTDNVNAVYEEGVLKVTLTKNPETTKPAQEVNIL</sequence>
<accession>W0EWJ7</accession>
<dbReference type="Proteomes" id="UP000003586">
    <property type="component" value="Chromosome"/>
</dbReference>
<reference evidence="4 5" key="1">
    <citation type="submission" date="2013-12" db="EMBL/GenBank/DDBJ databases">
        <authorList>
            <consortium name="DOE Joint Genome Institute"/>
            <person name="Eisen J."/>
            <person name="Huntemann M."/>
            <person name="Han J."/>
            <person name="Chen A."/>
            <person name="Kyrpides N."/>
            <person name="Mavromatis K."/>
            <person name="Markowitz V."/>
            <person name="Palaniappan K."/>
            <person name="Ivanova N."/>
            <person name="Schaumberg A."/>
            <person name="Pati A."/>
            <person name="Liolios K."/>
            <person name="Nordberg H.P."/>
            <person name="Cantor M.N."/>
            <person name="Hua S.X."/>
            <person name="Woyke T."/>
        </authorList>
    </citation>
    <scope>NUCLEOTIDE SEQUENCE [LARGE SCALE GENOMIC DNA]</scope>
    <source>
        <strain evidence="5">DSM 19437</strain>
    </source>
</reference>
<dbReference type="RefSeq" id="WP_008584662.1">
    <property type="nucleotide sequence ID" value="NZ_CP007035.1"/>
</dbReference>
<dbReference type="KEGG" id="nso:NIASO_08275"/>
<dbReference type="PANTHER" id="PTHR11527">
    <property type="entry name" value="HEAT-SHOCK PROTEIN 20 FAMILY MEMBER"/>
    <property type="match status" value="1"/>
</dbReference>
<dbReference type="EMBL" id="CP007035">
    <property type="protein sequence ID" value="AHF15155.1"/>
    <property type="molecule type" value="Genomic_DNA"/>
</dbReference>
<dbReference type="InterPro" id="IPR002068">
    <property type="entry name" value="A-crystallin/Hsp20_dom"/>
</dbReference>
<dbReference type="InterPro" id="IPR031107">
    <property type="entry name" value="Small_HSP"/>
</dbReference>
<evidence type="ECO:0000313" key="4">
    <source>
        <dbReference type="EMBL" id="AHF15155.1"/>
    </source>
</evidence>
<dbReference type="eggNOG" id="COG0071">
    <property type="taxonomic scope" value="Bacteria"/>
</dbReference>
<dbReference type="STRING" id="929713.NIASO_08275"/>
<proteinExistence type="inferred from homology"/>